<sequence>MSKHKRNAIIVILVTNAILISLLEFFVFIPLPIPGIKLGLANIITLLAIVFLNFRYVINVVVIRCLVVAVLTRGVLTLAFSLTGGVLSAIVMAILYKRFRRFFSIKGISIAGALVHNTTQITVAAFVLGQIVIFYYLPILLISAVVTGYITGSIGERVIDEMEEQGVLANR</sequence>
<organism evidence="2 3">
    <name type="scientific">Texcoconibacillus texcoconensis</name>
    <dbReference type="NCBI Taxonomy" id="1095777"/>
    <lineage>
        <taxon>Bacteria</taxon>
        <taxon>Bacillati</taxon>
        <taxon>Bacillota</taxon>
        <taxon>Bacilli</taxon>
        <taxon>Bacillales</taxon>
        <taxon>Bacillaceae</taxon>
        <taxon>Texcoconibacillus</taxon>
    </lineage>
</organism>
<comment type="caution">
    <text evidence="2">The sequence shown here is derived from an EMBL/GenBank/DDBJ whole genome shotgun (WGS) entry which is preliminary data.</text>
</comment>
<dbReference type="Pfam" id="PF07456">
    <property type="entry name" value="Hpre_diP_synt_I"/>
    <property type="match status" value="1"/>
</dbReference>
<keyword evidence="1" id="KW-0812">Transmembrane</keyword>
<dbReference type="PIRSF" id="PIRSF027391">
    <property type="entry name" value="Hpre_diP_synt_I"/>
    <property type="match status" value="1"/>
</dbReference>
<dbReference type="Proteomes" id="UP000551878">
    <property type="component" value="Unassembled WGS sequence"/>
</dbReference>
<evidence type="ECO:0000256" key="1">
    <source>
        <dbReference type="SAM" id="Phobius"/>
    </source>
</evidence>
<dbReference type="Gene3D" id="1.10.1760.20">
    <property type="match status" value="1"/>
</dbReference>
<dbReference type="InterPro" id="IPR010898">
    <property type="entry name" value="Hpre_diP_synth_I"/>
</dbReference>
<dbReference type="InterPro" id="IPR014535">
    <property type="entry name" value="Hpre_diP_synt_I"/>
</dbReference>
<name>A0A840QSI5_9BACI</name>
<reference evidence="2 3" key="1">
    <citation type="submission" date="2020-08" db="EMBL/GenBank/DDBJ databases">
        <title>Genomic Encyclopedia of Type Strains, Phase IV (KMG-IV): sequencing the most valuable type-strain genomes for metagenomic binning, comparative biology and taxonomic classification.</title>
        <authorList>
            <person name="Goeker M."/>
        </authorList>
    </citation>
    <scope>NUCLEOTIDE SEQUENCE [LARGE SCALE GENOMIC DNA]</scope>
    <source>
        <strain evidence="2 3">DSM 24696</strain>
    </source>
</reference>
<gene>
    <name evidence="2" type="ORF">HNQ41_002504</name>
</gene>
<feature type="transmembrane region" description="Helical" evidence="1">
    <location>
        <begin position="75"/>
        <end position="96"/>
    </location>
</feature>
<dbReference type="EMBL" id="JACHHB010000011">
    <property type="protein sequence ID" value="MBB5174310.1"/>
    <property type="molecule type" value="Genomic_DNA"/>
</dbReference>
<dbReference type="EC" id="2.5.1.30" evidence="2"/>
<keyword evidence="2" id="KW-0808">Transferase</keyword>
<keyword evidence="3" id="KW-1185">Reference proteome</keyword>
<evidence type="ECO:0000313" key="3">
    <source>
        <dbReference type="Proteomes" id="UP000551878"/>
    </source>
</evidence>
<feature type="transmembrane region" description="Helical" evidence="1">
    <location>
        <begin position="6"/>
        <end position="31"/>
    </location>
</feature>
<dbReference type="RefSeq" id="WP_184664735.1">
    <property type="nucleotide sequence ID" value="NZ_JACHHB010000011.1"/>
</dbReference>
<feature type="transmembrane region" description="Helical" evidence="1">
    <location>
        <begin position="43"/>
        <end position="69"/>
    </location>
</feature>
<evidence type="ECO:0000313" key="2">
    <source>
        <dbReference type="EMBL" id="MBB5174310.1"/>
    </source>
</evidence>
<dbReference type="AlphaFoldDB" id="A0A840QSI5"/>
<accession>A0A840QSI5</accession>
<proteinExistence type="predicted"/>
<protein>
    <submittedName>
        <fullName evidence="2">Heptaprenyl diphosphate synthase</fullName>
        <ecNumber evidence="2">2.5.1.30</ecNumber>
    </submittedName>
</protein>
<keyword evidence="1" id="KW-0472">Membrane</keyword>
<dbReference type="GO" id="GO:0000010">
    <property type="term" value="F:heptaprenyl diphosphate synthase activity"/>
    <property type="evidence" value="ECO:0007669"/>
    <property type="project" value="UniProtKB-EC"/>
</dbReference>
<keyword evidence="1" id="KW-1133">Transmembrane helix</keyword>